<keyword evidence="2" id="KW-0732">Signal</keyword>
<feature type="non-terminal residue" evidence="3">
    <location>
        <position position="287"/>
    </location>
</feature>
<gene>
    <name evidence="3" type="ORF">HG543_46315</name>
</gene>
<comment type="caution">
    <text evidence="3">The sequence shown here is derived from an EMBL/GenBank/DDBJ whole genome shotgun (WGS) entry which is preliminary data.</text>
</comment>
<dbReference type="Proteomes" id="UP000518300">
    <property type="component" value="Unassembled WGS sequence"/>
</dbReference>
<dbReference type="AlphaFoldDB" id="A0A848LYD9"/>
<evidence type="ECO:0000313" key="3">
    <source>
        <dbReference type="EMBL" id="NMO22224.1"/>
    </source>
</evidence>
<name>A0A848LYD9_9BACT</name>
<dbReference type="EMBL" id="JABBJJ010000398">
    <property type="protein sequence ID" value="NMO22224.1"/>
    <property type="molecule type" value="Genomic_DNA"/>
</dbReference>
<organism evidence="3 4">
    <name type="scientific">Pyxidicoccus fallax</name>
    <dbReference type="NCBI Taxonomy" id="394095"/>
    <lineage>
        <taxon>Bacteria</taxon>
        <taxon>Pseudomonadati</taxon>
        <taxon>Myxococcota</taxon>
        <taxon>Myxococcia</taxon>
        <taxon>Myxococcales</taxon>
        <taxon>Cystobacterineae</taxon>
        <taxon>Myxococcaceae</taxon>
        <taxon>Pyxidicoccus</taxon>
    </lineage>
</organism>
<accession>A0A848LYD9</accession>
<evidence type="ECO:0000256" key="1">
    <source>
        <dbReference type="SAM" id="MobiDB-lite"/>
    </source>
</evidence>
<feature type="chain" id="PRO_5032483876" evidence="2">
    <location>
        <begin position="21"/>
        <end position="287"/>
    </location>
</feature>
<proteinExistence type="predicted"/>
<protein>
    <submittedName>
        <fullName evidence="3">Uncharacterized protein</fullName>
    </submittedName>
</protein>
<sequence>MSMRPLPLLLLLLAAPVALAAPSPVTASWSPERVVLGQDAQVTVEVHVPPGSGPVRGVASSGGFTQDRVEGGEVRTFQWTPPDVRHPLLAVLAFWLEGGTAPPEPAVLRIPLLGKTRLDVSTAAGADVVVEVGGTRFGPVRADGRGRARVPVEVPPGVRVAQVLASHDSRNTHATIPLDPPEAAPLAAAFTPTPLDSGTVGWLLVAGESGLRSDTLEVSAEGATLSAAHGDSPPRYRVTPGAESTTIAVTVRRRGHKDTVRAETPVAPRAVARVEPSPRSPPALGVP</sequence>
<reference evidence="3 4" key="1">
    <citation type="submission" date="2020-04" db="EMBL/GenBank/DDBJ databases">
        <title>Draft genome of Pyxidicoccus fallax type strain.</title>
        <authorList>
            <person name="Whitworth D.E."/>
        </authorList>
    </citation>
    <scope>NUCLEOTIDE SEQUENCE [LARGE SCALE GENOMIC DNA]</scope>
    <source>
        <strain evidence="3 4">DSM 14698</strain>
    </source>
</reference>
<evidence type="ECO:0000256" key="2">
    <source>
        <dbReference type="SAM" id="SignalP"/>
    </source>
</evidence>
<feature type="region of interest" description="Disordered" evidence="1">
    <location>
        <begin position="251"/>
        <end position="287"/>
    </location>
</feature>
<evidence type="ECO:0000313" key="4">
    <source>
        <dbReference type="Proteomes" id="UP000518300"/>
    </source>
</evidence>
<keyword evidence="4" id="KW-1185">Reference proteome</keyword>
<feature type="signal peptide" evidence="2">
    <location>
        <begin position="1"/>
        <end position="20"/>
    </location>
</feature>